<reference evidence="3 4" key="1">
    <citation type="submission" date="2016-09" db="EMBL/GenBank/DDBJ databases">
        <title>Rhizobium oryziradicis sp. nov., isolated from the root of rice.</title>
        <authorList>
            <person name="Zhao J."/>
            <person name="Zhang X."/>
        </authorList>
    </citation>
    <scope>NUCLEOTIDE SEQUENCE [LARGE SCALE GENOMIC DNA]</scope>
    <source>
        <strain evidence="3 4">14971</strain>
    </source>
</reference>
<dbReference type="Proteomes" id="UP000185598">
    <property type="component" value="Unassembled WGS sequence"/>
</dbReference>
<evidence type="ECO:0000313" key="2">
    <source>
        <dbReference type="EMBL" id="MBB4009021.1"/>
    </source>
</evidence>
<evidence type="ECO:0000313" key="4">
    <source>
        <dbReference type="Proteomes" id="UP000185598"/>
    </source>
</evidence>
<comment type="caution">
    <text evidence="3">The sequence shown here is derived from an EMBL/GenBank/DDBJ whole genome shotgun (WGS) entry which is preliminary data.</text>
</comment>
<protein>
    <submittedName>
        <fullName evidence="3">Uncharacterized protein</fullName>
    </submittedName>
</protein>
<keyword evidence="4" id="KW-1185">Reference proteome</keyword>
<dbReference type="STRING" id="887144.BJF91_01635"/>
<keyword evidence="1" id="KW-1133">Transmembrane helix</keyword>
<feature type="transmembrane region" description="Helical" evidence="1">
    <location>
        <begin position="6"/>
        <end position="39"/>
    </location>
</feature>
<keyword evidence="1" id="KW-0812">Transmembrane</keyword>
<name>A0A1Q9A239_9HYPH</name>
<dbReference type="RefSeq" id="WP_075615981.1">
    <property type="nucleotide sequence ID" value="NZ_JACIED010000004.1"/>
</dbReference>
<dbReference type="EMBL" id="JACIED010000004">
    <property type="protein sequence ID" value="MBB4009021.1"/>
    <property type="molecule type" value="Genomic_DNA"/>
</dbReference>
<dbReference type="Proteomes" id="UP000544107">
    <property type="component" value="Unassembled WGS sequence"/>
</dbReference>
<evidence type="ECO:0000313" key="5">
    <source>
        <dbReference type="Proteomes" id="UP000544107"/>
    </source>
</evidence>
<sequence length="78" mass="8469">MQNLRALGLLGLGIIALTAAAILTFSLTFVFGAVLTATLAWRALTLKPKPVPVHARKRSSEEQPVRIWNDGRGTIIDM</sequence>
<dbReference type="OrthoDB" id="8305240at2"/>
<keyword evidence="1" id="KW-0472">Membrane</keyword>
<evidence type="ECO:0000256" key="1">
    <source>
        <dbReference type="SAM" id="Phobius"/>
    </source>
</evidence>
<reference evidence="2 5" key="2">
    <citation type="submission" date="2020-08" db="EMBL/GenBank/DDBJ databases">
        <title>Genomic Encyclopedia of Type Strains, Phase IV (KMG-IV): sequencing the most valuable type-strain genomes for metagenomic binning, comparative biology and taxonomic classification.</title>
        <authorList>
            <person name="Goeker M."/>
        </authorList>
    </citation>
    <scope>NUCLEOTIDE SEQUENCE [LARGE SCALE GENOMIC DNA]</scope>
    <source>
        <strain evidence="2 5">DSM 100021</strain>
    </source>
</reference>
<proteinExistence type="predicted"/>
<evidence type="ECO:0000313" key="3">
    <source>
        <dbReference type="EMBL" id="OLP48670.1"/>
    </source>
</evidence>
<organism evidence="3 4">
    <name type="scientific">Allorhizobium taibaishanense</name>
    <dbReference type="NCBI Taxonomy" id="887144"/>
    <lineage>
        <taxon>Bacteria</taxon>
        <taxon>Pseudomonadati</taxon>
        <taxon>Pseudomonadota</taxon>
        <taxon>Alphaproteobacteria</taxon>
        <taxon>Hyphomicrobiales</taxon>
        <taxon>Rhizobiaceae</taxon>
        <taxon>Rhizobium/Agrobacterium group</taxon>
        <taxon>Allorhizobium</taxon>
    </lineage>
</organism>
<accession>A0A1Q9A239</accession>
<dbReference type="AlphaFoldDB" id="A0A1Q9A239"/>
<gene>
    <name evidence="3" type="ORF">BJF91_01635</name>
    <name evidence="2" type="ORF">GGQ71_003303</name>
</gene>
<dbReference type="EMBL" id="MKIN01000023">
    <property type="protein sequence ID" value="OLP48670.1"/>
    <property type="molecule type" value="Genomic_DNA"/>
</dbReference>